<protein>
    <submittedName>
        <fullName evidence="2">FAD-binding monooxygenase protein</fullName>
    </submittedName>
</protein>
<evidence type="ECO:0000256" key="1">
    <source>
        <dbReference type="ARBA" id="ARBA00023002"/>
    </source>
</evidence>
<accession>A0ABS0AH61</accession>
<reference evidence="2 3" key="1">
    <citation type="submission" date="2012-09" db="EMBL/GenBank/DDBJ databases">
        <title>Genome Sequence of alkane-degrading Bacterium Alcanivorax venustensis ISO4.</title>
        <authorList>
            <person name="Lai Q."/>
            <person name="Shao Z."/>
        </authorList>
    </citation>
    <scope>NUCLEOTIDE SEQUENCE [LARGE SCALE GENOMIC DNA]</scope>
    <source>
        <strain evidence="2 3">ISO4</strain>
    </source>
</reference>
<evidence type="ECO:0000313" key="3">
    <source>
        <dbReference type="Proteomes" id="UP000644441"/>
    </source>
</evidence>
<name>A0ABS0AH61_9GAMM</name>
<comment type="caution">
    <text evidence="2">The sequence shown here is derived from an EMBL/GenBank/DDBJ whole genome shotgun (WGS) entry which is preliminary data.</text>
</comment>
<dbReference type="RefSeq" id="WP_142949078.1">
    <property type="nucleotide sequence ID" value="NZ_ARXR01000016.1"/>
</dbReference>
<dbReference type="PANTHER" id="PTHR43539">
    <property type="entry name" value="FLAVIN-BINDING MONOOXYGENASE-LIKE PROTEIN (AFU_ORTHOLOGUE AFUA_4G09220)"/>
    <property type="match status" value="1"/>
</dbReference>
<organism evidence="2 3">
    <name type="scientific">Alloalcanivorax venustensis ISO4</name>
    <dbReference type="NCBI Taxonomy" id="1177184"/>
    <lineage>
        <taxon>Bacteria</taxon>
        <taxon>Pseudomonadati</taxon>
        <taxon>Pseudomonadota</taxon>
        <taxon>Gammaproteobacteria</taxon>
        <taxon>Oceanospirillales</taxon>
        <taxon>Alcanivoracaceae</taxon>
        <taxon>Alloalcanivorax</taxon>
    </lineage>
</organism>
<dbReference type="Proteomes" id="UP000644441">
    <property type="component" value="Unassembled WGS sequence"/>
</dbReference>
<dbReference type="PRINTS" id="PR00368">
    <property type="entry name" value="FADPNR"/>
</dbReference>
<dbReference type="InterPro" id="IPR024000">
    <property type="entry name" value="CHP04046_FMN-dependent"/>
</dbReference>
<keyword evidence="3" id="KW-1185">Reference proteome</keyword>
<dbReference type="GO" id="GO:0004497">
    <property type="term" value="F:monooxygenase activity"/>
    <property type="evidence" value="ECO:0007669"/>
    <property type="project" value="UniProtKB-KW"/>
</dbReference>
<dbReference type="NCBIfam" id="TIGR04046">
    <property type="entry name" value="MSMEG_0569_nitr"/>
    <property type="match status" value="1"/>
</dbReference>
<dbReference type="PANTHER" id="PTHR43539:SF78">
    <property type="entry name" value="FLAVIN-CONTAINING MONOOXYGENASE"/>
    <property type="match status" value="1"/>
</dbReference>
<dbReference type="InterPro" id="IPR050982">
    <property type="entry name" value="Auxin_biosynth/cation_transpt"/>
</dbReference>
<dbReference type="SUPFAM" id="SSF51905">
    <property type="entry name" value="FAD/NAD(P)-binding domain"/>
    <property type="match status" value="2"/>
</dbReference>
<dbReference type="EMBL" id="ARXR01000016">
    <property type="protein sequence ID" value="MBF5053444.1"/>
    <property type="molecule type" value="Genomic_DNA"/>
</dbReference>
<keyword evidence="1" id="KW-0560">Oxidoreductase</keyword>
<dbReference type="InterPro" id="IPR036188">
    <property type="entry name" value="FAD/NAD-bd_sf"/>
</dbReference>
<proteinExistence type="predicted"/>
<dbReference type="Gene3D" id="3.50.50.60">
    <property type="entry name" value="FAD/NAD(P)-binding domain"/>
    <property type="match status" value="2"/>
</dbReference>
<sequence>MTTPFFAGQHYPVIVVGGGQAGLSASYWLCRHDIDHLVLEKHQAFHAWKNERWDSFSLVTPNWQCRLPGHPYDGDDPDGFMVKDQIVAWMERFRAAFSPPLREGVTVQEVTPRSGGGYRVRTDRGALSADRVIMAVSVYHQPKVPPCADALPDHLTQLDASAYRNPDALPEGPVLVVGTGQSGCQIAEDLHLAGREVHLAVGPAPRVSRFYRGRDVVAWLDDMGHYRIPVREHLSEDQVKAKANHYVTGRDGGRDIDLRRFALEGMRLYGRLEDLEGGRILFGHDLRENLDNADATNARIKASIDEHIARHNIDAPAEAPYRPVWEPAPDHPTRLDLDATGITTVIWCIGYAPDFSWIKVPAAFDDSGYPKHERGVTASPGLYFLGLPWQHTWGSGRIYAIAEDAEHVVDHLADELCASGPGWARSHNTTQNCRP</sequence>
<evidence type="ECO:0000313" key="2">
    <source>
        <dbReference type="EMBL" id="MBF5053444.1"/>
    </source>
</evidence>
<dbReference type="Pfam" id="PF13738">
    <property type="entry name" value="Pyr_redox_3"/>
    <property type="match status" value="1"/>
</dbReference>
<gene>
    <name evidence="2" type="ORF">ISO4_02046</name>
</gene>
<keyword evidence="2" id="KW-0503">Monooxygenase</keyword>